<dbReference type="AlphaFoldDB" id="A0A8C4NFT0"/>
<feature type="domain" description="Protein kinase" evidence="14">
    <location>
        <begin position="30"/>
        <end position="291"/>
    </location>
</feature>
<evidence type="ECO:0000256" key="5">
    <source>
        <dbReference type="ARBA" id="ARBA00022741"/>
    </source>
</evidence>
<evidence type="ECO:0000256" key="9">
    <source>
        <dbReference type="ARBA" id="ARBA00048679"/>
    </source>
</evidence>
<dbReference type="PANTHER" id="PTHR24342:SF12">
    <property type="entry name" value="DEATH-ASSOCIATED PROTEIN KINASE RELATED"/>
    <property type="match status" value="1"/>
</dbReference>
<accession>A0A8C4NFT0</accession>
<dbReference type="InterPro" id="IPR011009">
    <property type="entry name" value="Kinase-like_dom_sf"/>
</dbReference>
<dbReference type="Gene3D" id="3.30.200.20">
    <property type="entry name" value="Phosphorylase Kinase, domain 1"/>
    <property type="match status" value="1"/>
</dbReference>
<evidence type="ECO:0000256" key="8">
    <source>
        <dbReference type="ARBA" id="ARBA00047899"/>
    </source>
</evidence>
<evidence type="ECO:0000313" key="16">
    <source>
        <dbReference type="Proteomes" id="UP000694388"/>
    </source>
</evidence>
<comment type="catalytic activity">
    <reaction evidence="9">
        <text>L-seryl-[protein] + ATP = O-phospho-L-seryl-[protein] + ADP + H(+)</text>
        <dbReference type="Rhea" id="RHEA:17989"/>
        <dbReference type="Rhea" id="RHEA-COMP:9863"/>
        <dbReference type="Rhea" id="RHEA-COMP:11604"/>
        <dbReference type="ChEBI" id="CHEBI:15378"/>
        <dbReference type="ChEBI" id="CHEBI:29999"/>
        <dbReference type="ChEBI" id="CHEBI:30616"/>
        <dbReference type="ChEBI" id="CHEBI:83421"/>
        <dbReference type="ChEBI" id="CHEBI:456216"/>
        <dbReference type="EC" id="2.7.11.1"/>
    </reaction>
</comment>
<feature type="binding site" evidence="11">
    <location>
        <position position="59"/>
    </location>
    <ligand>
        <name>ATP</name>
        <dbReference type="ChEBI" id="CHEBI:30616"/>
    </ligand>
</feature>
<dbReference type="PANTHER" id="PTHR24342">
    <property type="entry name" value="SERINE/THREONINE-PROTEIN KINASE 17"/>
    <property type="match status" value="1"/>
</dbReference>
<name>A0A8C4NFT0_EPTBU</name>
<dbReference type="InterPro" id="IPR008271">
    <property type="entry name" value="Ser/Thr_kinase_AS"/>
</dbReference>
<keyword evidence="5 11" id="KW-0547">Nucleotide-binding</keyword>
<dbReference type="OMA" id="DHRLHEM"/>
<dbReference type="SUPFAM" id="SSF56112">
    <property type="entry name" value="Protein kinase-like (PK-like)"/>
    <property type="match status" value="1"/>
</dbReference>
<dbReference type="InterPro" id="IPR017441">
    <property type="entry name" value="Protein_kinase_ATP_BS"/>
</dbReference>
<evidence type="ECO:0000256" key="11">
    <source>
        <dbReference type="PROSITE-ProRule" id="PRU10141"/>
    </source>
</evidence>
<dbReference type="EC" id="2.7.11.1" evidence="1"/>
<evidence type="ECO:0000256" key="6">
    <source>
        <dbReference type="ARBA" id="ARBA00022777"/>
    </source>
</evidence>
<feature type="region of interest" description="Disordered" evidence="13">
    <location>
        <begin position="307"/>
        <end position="334"/>
    </location>
</feature>
<proteinExistence type="inferred from homology"/>
<dbReference type="GO" id="GO:0005524">
    <property type="term" value="F:ATP binding"/>
    <property type="evidence" value="ECO:0007669"/>
    <property type="project" value="UniProtKB-UniRule"/>
</dbReference>
<dbReference type="GeneTree" id="ENSGT00940000154014"/>
<feature type="compositionally biased region" description="Polar residues" evidence="13">
    <location>
        <begin position="318"/>
        <end position="334"/>
    </location>
</feature>
<evidence type="ECO:0000256" key="13">
    <source>
        <dbReference type="SAM" id="MobiDB-lite"/>
    </source>
</evidence>
<dbReference type="FunFam" id="3.30.200.20:FF:000175">
    <property type="entry name" value="Serine/threonine-protein kinase 17B"/>
    <property type="match status" value="1"/>
</dbReference>
<dbReference type="Proteomes" id="UP000694388">
    <property type="component" value="Unplaced"/>
</dbReference>
<dbReference type="Ensembl" id="ENSEBUT00000002205.1">
    <property type="protein sequence ID" value="ENSEBUP00000001865.1"/>
    <property type="gene ID" value="ENSEBUG00000001527.1"/>
</dbReference>
<dbReference type="PROSITE" id="PS50011">
    <property type="entry name" value="PROTEIN_KINASE_DOM"/>
    <property type="match status" value="1"/>
</dbReference>
<dbReference type="PROSITE" id="PS00107">
    <property type="entry name" value="PROTEIN_KINASE_ATP"/>
    <property type="match status" value="1"/>
</dbReference>
<evidence type="ECO:0000259" key="14">
    <source>
        <dbReference type="PROSITE" id="PS50011"/>
    </source>
</evidence>
<dbReference type="InterPro" id="IPR000719">
    <property type="entry name" value="Prot_kinase_dom"/>
</dbReference>
<keyword evidence="16" id="KW-1185">Reference proteome</keyword>
<sequence length="334" mass="37177">MIPKKISLRPGLATETDFPVNADPFLDKYKFVGTELGRGRFAVVKQCVELSSGRTFAAKRLRKRRRGEDCRADIIHEMAVLELARTCPHIVTLHEVFETSSDMTLILEYVAGGDIFEQCAAVEDDEAFSATDVPRLIRQVLLGVAFLHDHALAHLDLKPENILLTQTRPPGDIRIVDLGLARFIQPDHRLHEMIGTQQYAAPEILDFEPISTATDMWNTGVLTYMMLKRELPFAVEEDDKVCLGISQFNVDHSPETFEDISSNAADFIRSLLVKAPQDRATAEECLAHPWLFADLVSPSNQLILASAEQPSGEETDSSEQISCTCNSQSLATSH</sequence>
<reference evidence="15" key="2">
    <citation type="submission" date="2025-09" db="UniProtKB">
        <authorList>
            <consortium name="Ensembl"/>
        </authorList>
    </citation>
    <scope>IDENTIFICATION</scope>
</reference>
<keyword evidence="6" id="KW-0418">Kinase</keyword>
<dbReference type="GO" id="GO:0004674">
    <property type="term" value="F:protein serine/threonine kinase activity"/>
    <property type="evidence" value="ECO:0007669"/>
    <property type="project" value="UniProtKB-KW"/>
</dbReference>
<evidence type="ECO:0000313" key="15">
    <source>
        <dbReference type="Ensembl" id="ENSEBUP00000001865.1"/>
    </source>
</evidence>
<protein>
    <recommendedName>
        <fullName evidence="1">non-specific serine/threonine protein kinase</fullName>
        <ecNumber evidence="1">2.7.11.1</ecNumber>
    </recommendedName>
</protein>
<evidence type="ECO:0000256" key="3">
    <source>
        <dbReference type="ARBA" id="ARBA00022553"/>
    </source>
</evidence>
<comment type="similarity">
    <text evidence="10">Belongs to the protein kinase superfamily. CAMK Ser/Thr protein kinase family. DAP kinase subfamily.</text>
</comment>
<dbReference type="GO" id="GO:0035556">
    <property type="term" value="P:intracellular signal transduction"/>
    <property type="evidence" value="ECO:0007669"/>
    <property type="project" value="TreeGrafter"/>
</dbReference>
<dbReference type="GO" id="GO:0005634">
    <property type="term" value="C:nucleus"/>
    <property type="evidence" value="ECO:0007669"/>
    <property type="project" value="TreeGrafter"/>
</dbReference>
<keyword evidence="3" id="KW-0597">Phosphoprotein</keyword>
<dbReference type="Pfam" id="PF00069">
    <property type="entry name" value="Pkinase"/>
    <property type="match status" value="1"/>
</dbReference>
<organism evidence="15 16">
    <name type="scientific">Eptatretus burgeri</name>
    <name type="common">Inshore hagfish</name>
    <dbReference type="NCBI Taxonomy" id="7764"/>
    <lineage>
        <taxon>Eukaryota</taxon>
        <taxon>Metazoa</taxon>
        <taxon>Chordata</taxon>
        <taxon>Craniata</taxon>
        <taxon>Vertebrata</taxon>
        <taxon>Cyclostomata</taxon>
        <taxon>Myxini</taxon>
        <taxon>Myxiniformes</taxon>
        <taxon>Myxinidae</taxon>
        <taxon>Eptatretinae</taxon>
        <taxon>Eptatretus</taxon>
    </lineage>
</organism>
<comment type="catalytic activity">
    <reaction evidence="8">
        <text>L-threonyl-[protein] + ATP = O-phospho-L-threonyl-[protein] + ADP + H(+)</text>
        <dbReference type="Rhea" id="RHEA:46608"/>
        <dbReference type="Rhea" id="RHEA-COMP:11060"/>
        <dbReference type="Rhea" id="RHEA-COMP:11605"/>
        <dbReference type="ChEBI" id="CHEBI:15378"/>
        <dbReference type="ChEBI" id="CHEBI:30013"/>
        <dbReference type="ChEBI" id="CHEBI:30616"/>
        <dbReference type="ChEBI" id="CHEBI:61977"/>
        <dbReference type="ChEBI" id="CHEBI:456216"/>
        <dbReference type="EC" id="2.7.11.1"/>
    </reaction>
</comment>
<keyword evidence="4" id="KW-0808">Transferase</keyword>
<dbReference type="GO" id="GO:0043065">
    <property type="term" value="P:positive regulation of apoptotic process"/>
    <property type="evidence" value="ECO:0007669"/>
    <property type="project" value="TreeGrafter"/>
</dbReference>
<evidence type="ECO:0000256" key="12">
    <source>
        <dbReference type="RuleBase" id="RU000304"/>
    </source>
</evidence>
<evidence type="ECO:0000256" key="1">
    <source>
        <dbReference type="ARBA" id="ARBA00012513"/>
    </source>
</evidence>
<evidence type="ECO:0000256" key="4">
    <source>
        <dbReference type="ARBA" id="ARBA00022679"/>
    </source>
</evidence>
<dbReference type="PROSITE" id="PS00108">
    <property type="entry name" value="PROTEIN_KINASE_ST"/>
    <property type="match status" value="1"/>
</dbReference>
<dbReference type="Gene3D" id="1.10.510.10">
    <property type="entry name" value="Transferase(Phosphotransferase) domain 1"/>
    <property type="match status" value="1"/>
</dbReference>
<keyword evidence="7 11" id="KW-0067">ATP-binding</keyword>
<keyword evidence="2 12" id="KW-0723">Serine/threonine-protein kinase</keyword>
<evidence type="ECO:0000256" key="2">
    <source>
        <dbReference type="ARBA" id="ARBA00022527"/>
    </source>
</evidence>
<evidence type="ECO:0000256" key="7">
    <source>
        <dbReference type="ARBA" id="ARBA00022840"/>
    </source>
</evidence>
<dbReference type="SMART" id="SM00220">
    <property type="entry name" value="S_TKc"/>
    <property type="match status" value="1"/>
</dbReference>
<evidence type="ECO:0000256" key="10">
    <source>
        <dbReference type="ARBA" id="ARBA00060827"/>
    </source>
</evidence>
<reference evidence="15" key="1">
    <citation type="submission" date="2025-08" db="UniProtKB">
        <authorList>
            <consortium name="Ensembl"/>
        </authorList>
    </citation>
    <scope>IDENTIFICATION</scope>
</reference>